<dbReference type="InterPro" id="IPR013099">
    <property type="entry name" value="K_chnl_dom"/>
</dbReference>
<feature type="transmembrane region" description="Helical" evidence="2">
    <location>
        <begin position="103"/>
        <end position="128"/>
    </location>
</feature>
<feature type="domain" description="Potassium channel" evidence="3">
    <location>
        <begin position="48"/>
        <end position="129"/>
    </location>
</feature>
<dbReference type="Pfam" id="PF07885">
    <property type="entry name" value="Ion_trans_2"/>
    <property type="match status" value="1"/>
</dbReference>
<feature type="region of interest" description="Disordered" evidence="1">
    <location>
        <begin position="170"/>
        <end position="196"/>
    </location>
</feature>
<keyword evidence="2" id="KW-1133">Transmembrane helix</keyword>
<evidence type="ECO:0000256" key="1">
    <source>
        <dbReference type="SAM" id="MobiDB-lite"/>
    </source>
</evidence>
<dbReference type="PANTHER" id="PTHR43833">
    <property type="entry name" value="POTASSIUM CHANNEL PROTEIN 2-RELATED-RELATED"/>
    <property type="match status" value="1"/>
</dbReference>
<protein>
    <submittedName>
        <fullName evidence="4">Ion channel family protein</fullName>
    </submittedName>
</protein>
<feature type="transmembrane region" description="Helical" evidence="2">
    <location>
        <begin position="40"/>
        <end position="61"/>
    </location>
</feature>
<feature type="compositionally biased region" description="Low complexity" evidence="1">
    <location>
        <begin position="174"/>
        <end position="184"/>
    </location>
</feature>
<organism evidence="4">
    <name type="scientific">Mycobacterium xenopi 4042</name>
    <dbReference type="NCBI Taxonomy" id="1299334"/>
    <lineage>
        <taxon>Bacteria</taxon>
        <taxon>Bacillati</taxon>
        <taxon>Actinomycetota</taxon>
        <taxon>Actinomycetes</taxon>
        <taxon>Mycobacteriales</taxon>
        <taxon>Mycobacteriaceae</taxon>
        <taxon>Mycobacterium</taxon>
    </lineage>
</organism>
<accession>X7YJL2</accession>
<keyword evidence="2" id="KW-0812">Transmembrane</keyword>
<evidence type="ECO:0000259" key="3">
    <source>
        <dbReference type="Pfam" id="PF07885"/>
    </source>
</evidence>
<dbReference type="InterPro" id="IPR050721">
    <property type="entry name" value="Trk_Ktr_HKT_K-transport"/>
</dbReference>
<dbReference type="Gene3D" id="1.10.287.70">
    <property type="match status" value="1"/>
</dbReference>
<dbReference type="PATRIC" id="fig|1299334.3.peg.9725"/>
<dbReference type="PANTHER" id="PTHR43833:SF9">
    <property type="entry name" value="POTASSIUM CHANNEL PROTEIN YUGO-RELATED"/>
    <property type="match status" value="1"/>
</dbReference>
<dbReference type="EMBL" id="JAOB01000093">
    <property type="protein sequence ID" value="EUA07269.1"/>
    <property type="molecule type" value="Genomic_DNA"/>
</dbReference>
<evidence type="ECO:0000256" key="2">
    <source>
        <dbReference type="SAM" id="Phobius"/>
    </source>
</evidence>
<evidence type="ECO:0000313" key="4">
    <source>
        <dbReference type="EMBL" id="EUA07269.1"/>
    </source>
</evidence>
<gene>
    <name evidence="4" type="ORF">I553_0127</name>
</gene>
<dbReference type="SUPFAM" id="SSF81324">
    <property type="entry name" value="Voltage-gated potassium channels"/>
    <property type="match status" value="1"/>
</dbReference>
<comment type="caution">
    <text evidence="4">The sequence shown here is derived from an EMBL/GenBank/DDBJ whole genome shotgun (WGS) entry which is preliminary data.</text>
</comment>
<keyword evidence="2" id="KW-0472">Membrane</keyword>
<proteinExistence type="predicted"/>
<sequence>MAAAKARLAGLDDTLTGRPGHALVGVLRIPESHVSPVRIIVRRVAIAVVVLLAAALVVYVGRGGYRDLKGGPLTFLDCVYYATVSLSTTGYGDITPYTEYTRLVNVVVMTPLRIAFLAVLVGTTLEVLSERSRQGWKIQRWRSRVRNHTVVIGYGTKGKTAVAAMLSDEVAPATSSSSTPTKPRWTTRRRRGWSPCMGMPPNPTCYGWRAHSMRRRSWWPPTATTPPRWLP</sequence>
<dbReference type="AlphaFoldDB" id="X7YJL2"/>
<reference evidence="4" key="1">
    <citation type="submission" date="2014-01" db="EMBL/GenBank/DDBJ databases">
        <authorList>
            <person name="Brown-Elliot B."/>
            <person name="Wallace R."/>
            <person name="Lenaerts A."/>
            <person name="Ordway D."/>
            <person name="DeGroote M.A."/>
            <person name="Parker T."/>
            <person name="Sizemore C."/>
            <person name="Tallon L.J."/>
            <person name="Sadzewicz L.K."/>
            <person name="Sengamalay N."/>
            <person name="Fraser C.M."/>
            <person name="Hine E."/>
            <person name="Shefchek K.A."/>
            <person name="Das S.P."/>
            <person name="Tettelin H."/>
        </authorList>
    </citation>
    <scope>NUCLEOTIDE SEQUENCE [LARGE SCALE GENOMIC DNA]</scope>
    <source>
        <strain evidence="4">4042</strain>
    </source>
</reference>
<name>X7YJL2_MYCXE</name>